<accession>Q6W397</accession>
<proteinExistence type="predicted"/>
<dbReference type="EMBL" id="AY316120">
    <property type="protein sequence ID" value="AAR24472.1"/>
    <property type="molecule type" value="Genomic_DNA"/>
</dbReference>
<evidence type="ECO:0000313" key="1">
    <source>
        <dbReference type="EMBL" id="AAR24472.1"/>
    </source>
</evidence>
<protein>
    <submittedName>
        <fullName evidence="1">Uncharacterized protein</fullName>
    </submittedName>
</protein>
<sequence length="89" mass="10194">MLYYLSMNEAEHNSRIEKIAEVILSDNISLDEQKQNKLKKYHDLAKQNYGLDQDEASELVIEAFLYLKLKQAPDIDPLTKGDEFGAGFS</sequence>
<name>Q6W397_9CREN</name>
<organism evidence="1">
    <name type="scientific">uncultured crenarchaeote DeepAnt-EC39</name>
    <dbReference type="NCBI Taxonomy" id="247023"/>
    <lineage>
        <taxon>Archaea</taxon>
        <taxon>Thermoproteota</taxon>
        <taxon>environmental samples</taxon>
    </lineage>
</organism>
<reference evidence="1" key="1">
    <citation type="journal article" date="2004" name="Environ. Microbiol.">
        <title>Comparative analysis of a genome fragment of an uncultivated mesopelagic crenarchaeote reveals multiple horizontal gene transfers.</title>
        <authorList>
            <person name="Lopez-Garcia P."/>
            <person name="Brochier C."/>
            <person name="Moreira D."/>
            <person name="Rodriguez-Valera F."/>
        </authorList>
    </citation>
    <scope>NUCLEOTIDE SEQUENCE</scope>
</reference>
<dbReference type="AlphaFoldDB" id="Q6W397"/>